<dbReference type="STRING" id="857342.A0A2T3AQ69"/>
<feature type="domain" description="SET" evidence="1">
    <location>
        <begin position="74"/>
        <end position="218"/>
    </location>
</feature>
<dbReference type="EMBL" id="KZ679019">
    <property type="protein sequence ID" value="PSS07150.1"/>
    <property type="molecule type" value="Genomic_DNA"/>
</dbReference>
<dbReference type="CDD" id="cd20071">
    <property type="entry name" value="SET_SMYD"/>
    <property type="match status" value="1"/>
</dbReference>
<dbReference type="InterPro" id="IPR053185">
    <property type="entry name" value="SET_domain_protein"/>
</dbReference>
<name>A0A2T3AQ69_AMORE</name>
<gene>
    <name evidence="2" type="ORF">M430DRAFT_110591</name>
</gene>
<protein>
    <recommendedName>
        <fullName evidence="1">SET domain-containing protein</fullName>
    </recommendedName>
</protein>
<dbReference type="SMART" id="SM00317">
    <property type="entry name" value="SET"/>
    <property type="match status" value="1"/>
</dbReference>
<dbReference type="PANTHER" id="PTHR47332">
    <property type="entry name" value="SET DOMAIN-CONTAINING PROTEIN 5"/>
    <property type="match status" value="1"/>
</dbReference>
<dbReference type="InterPro" id="IPR001214">
    <property type="entry name" value="SET_dom"/>
</dbReference>
<dbReference type="PROSITE" id="PS50280">
    <property type="entry name" value="SET"/>
    <property type="match status" value="1"/>
</dbReference>
<keyword evidence="3" id="KW-1185">Reference proteome</keyword>
<accession>A0A2T3AQ69</accession>
<dbReference type="OrthoDB" id="265717at2759"/>
<dbReference type="Proteomes" id="UP000241818">
    <property type="component" value="Unassembled WGS sequence"/>
</dbReference>
<dbReference type="Gene3D" id="2.170.270.10">
    <property type="entry name" value="SET domain"/>
    <property type="match status" value="1"/>
</dbReference>
<dbReference type="InParanoid" id="A0A2T3AQ69"/>
<dbReference type="SUPFAM" id="SSF82199">
    <property type="entry name" value="SET domain"/>
    <property type="match status" value="1"/>
</dbReference>
<dbReference type="AlphaFoldDB" id="A0A2T3AQ69"/>
<evidence type="ECO:0000259" key="1">
    <source>
        <dbReference type="PROSITE" id="PS50280"/>
    </source>
</evidence>
<reference evidence="2 3" key="1">
    <citation type="journal article" date="2018" name="New Phytol.">
        <title>Comparative genomics and transcriptomics depict ericoid mycorrhizal fungi as versatile saprotrophs and plant mutualists.</title>
        <authorList>
            <person name="Martino E."/>
            <person name="Morin E."/>
            <person name="Grelet G.A."/>
            <person name="Kuo A."/>
            <person name="Kohler A."/>
            <person name="Daghino S."/>
            <person name="Barry K.W."/>
            <person name="Cichocki N."/>
            <person name="Clum A."/>
            <person name="Dockter R.B."/>
            <person name="Hainaut M."/>
            <person name="Kuo R.C."/>
            <person name="LaButti K."/>
            <person name="Lindahl B.D."/>
            <person name="Lindquist E.A."/>
            <person name="Lipzen A."/>
            <person name="Khouja H.R."/>
            <person name="Magnuson J."/>
            <person name="Murat C."/>
            <person name="Ohm R.A."/>
            <person name="Singer S.W."/>
            <person name="Spatafora J.W."/>
            <person name="Wang M."/>
            <person name="Veneault-Fourrey C."/>
            <person name="Henrissat B."/>
            <person name="Grigoriev I.V."/>
            <person name="Martin F.M."/>
            <person name="Perotto S."/>
        </authorList>
    </citation>
    <scope>NUCLEOTIDE SEQUENCE [LARGE SCALE GENOMIC DNA]</scope>
    <source>
        <strain evidence="2 3">ATCC 22711</strain>
    </source>
</reference>
<dbReference type="InterPro" id="IPR046341">
    <property type="entry name" value="SET_dom_sf"/>
</dbReference>
<evidence type="ECO:0000313" key="2">
    <source>
        <dbReference type="EMBL" id="PSS07150.1"/>
    </source>
</evidence>
<dbReference type="RefSeq" id="XP_024716806.1">
    <property type="nucleotide sequence ID" value="XM_024861370.1"/>
</dbReference>
<sequence length="364" mass="40861">MGSLSQSSSPWTEMPKCIPKENSTLTYCVYTSDVFANGRGISFFTTPSVAERVAALPAFTRKDLYDKVNIFDDPPWEIKVIPGRGRGLFATRTLYRGDRIVAATPVGVYLSDALVPDFKLGYIYLHTAFIHLPKPTQQLFLSAMAGSEGDPIMERVNTNAFSGDFEGEPHFLMYPETARMNHDCRPNAMYYYDPKTLIHSTIAARTIEPGEEITIPYDNILRQRSERQKSLSNYWGFQCTCSLCSSSATETARSDTRIAEIIELQTELANWSPWSTGTPTKAEMLISLYEEEHLHAAKATGHTFAALAYNAVGDKMMAEWHAELALEAGMVNSGPNDDERAMKQLLNDPEGHWSWMARKQTREL</sequence>
<dbReference type="GeneID" id="36569451"/>
<proteinExistence type="predicted"/>
<evidence type="ECO:0000313" key="3">
    <source>
        <dbReference type="Proteomes" id="UP000241818"/>
    </source>
</evidence>
<organism evidence="2 3">
    <name type="scientific">Amorphotheca resinae ATCC 22711</name>
    <dbReference type="NCBI Taxonomy" id="857342"/>
    <lineage>
        <taxon>Eukaryota</taxon>
        <taxon>Fungi</taxon>
        <taxon>Dikarya</taxon>
        <taxon>Ascomycota</taxon>
        <taxon>Pezizomycotina</taxon>
        <taxon>Leotiomycetes</taxon>
        <taxon>Helotiales</taxon>
        <taxon>Amorphothecaceae</taxon>
        <taxon>Amorphotheca</taxon>
    </lineage>
</organism>
<dbReference type="Pfam" id="PF00856">
    <property type="entry name" value="SET"/>
    <property type="match status" value="1"/>
</dbReference>
<dbReference type="PANTHER" id="PTHR47332:SF6">
    <property type="entry name" value="SET DOMAIN-CONTAINING PROTEIN"/>
    <property type="match status" value="1"/>
</dbReference>